<dbReference type="InterPro" id="IPR011992">
    <property type="entry name" value="EF-hand-dom_pair"/>
</dbReference>
<dbReference type="Pfam" id="PF13202">
    <property type="entry name" value="EF-hand_5"/>
    <property type="match status" value="2"/>
</dbReference>
<feature type="chain" id="PRO_5015870709" description="EF-hand domain-containing protein" evidence="3">
    <location>
        <begin position="21"/>
        <end position="141"/>
    </location>
</feature>
<reference evidence="5 6" key="1">
    <citation type="submission" date="2017-08" db="EMBL/GenBank/DDBJ databases">
        <title>Infants hospitalized years apart are colonized by the same room-sourced microbial strains.</title>
        <authorList>
            <person name="Brooks B."/>
            <person name="Olm M.R."/>
            <person name="Firek B.A."/>
            <person name="Baker R."/>
            <person name="Thomas B.C."/>
            <person name="Morowitz M.J."/>
            <person name="Banfield J.F."/>
        </authorList>
    </citation>
    <scope>NUCLEOTIDE SEQUENCE [LARGE SCALE GENOMIC DNA]</scope>
    <source>
        <strain evidence="5">S2_003_000_R2_11</strain>
    </source>
</reference>
<dbReference type="AlphaFoldDB" id="A0A2W5RZ91"/>
<proteinExistence type="predicted"/>
<dbReference type="Pfam" id="PF13499">
    <property type="entry name" value="EF-hand_7"/>
    <property type="match status" value="1"/>
</dbReference>
<evidence type="ECO:0000256" key="1">
    <source>
        <dbReference type="ARBA" id="ARBA00022723"/>
    </source>
</evidence>
<organism evidence="5 6">
    <name type="scientific">Cereibacter sphaeroides</name>
    <name type="common">Rhodobacter sphaeroides</name>
    <dbReference type="NCBI Taxonomy" id="1063"/>
    <lineage>
        <taxon>Bacteria</taxon>
        <taxon>Pseudomonadati</taxon>
        <taxon>Pseudomonadota</taxon>
        <taxon>Alphaproteobacteria</taxon>
        <taxon>Rhodobacterales</taxon>
        <taxon>Paracoccaceae</taxon>
        <taxon>Cereibacter</taxon>
    </lineage>
</organism>
<dbReference type="PROSITE" id="PS00018">
    <property type="entry name" value="EF_HAND_1"/>
    <property type="match status" value="2"/>
</dbReference>
<dbReference type="EMBL" id="QFQS01000005">
    <property type="protein sequence ID" value="PZQ95948.1"/>
    <property type="molecule type" value="Genomic_DNA"/>
</dbReference>
<name>A0A2W5RZ91_CERSP</name>
<keyword evidence="1" id="KW-0479">Metal-binding</keyword>
<evidence type="ECO:0000259" key="4">
    <source>
        <dbReference type="PROSITE" id="PS50222"/>
    </source>
</evidence>
<dbReference type="InterPro" id="IPR018247">
    <property type="entry name" value="EF_Hand_1_Ca_BS"/>
</dbReference>
<dbReference type="SUPFAM" id="SSF47473">
    <property type="entry name" value="EF-hand"/>
    <property type="match status" value="1"/>
</dbReference>
<dbReference type="GO" id="GO:0005509">
    <property type="term" value="F:calcium ion binding"/>
    <property type="evidence" value="ECO:0007669"/>
    <property type="project" value="InterPro"/>
</dbReference>
<dbReference type="PANTHER" id="PTHR10827">
    <property type="entry name" value="RETICULOCALBIN"/>
    <property type="match status" value="1"/>
</dbReference>
<dbReference type="Gene3D" id="1.10.238.10">
    <property type="entry name" value="EF-hand"/>
    <property type="match status" value="2"/>
</dbReference>
<dbReference type="PROSITE" id="PS50222">
    <property type="entry name" value="EF_HAND_2"/>
    <property type="match status" value="2"/>
</dbReference>
<keyword evidence="3" id="KW-0732">Signal</keyword>
<sequence>MNTKLLSLAILLLGSGSAYASDFPNAREMFRQLDTNGDRAIQFSEIQAARATLFDRLDANRDGFLDAEEARAAAQQAGNRRNIAMVSVDDLAAHVSRMDSDGDGRISRQEFSRFIPDRVRRADTNGDGVLSLRELRALRRQ</sequence>
<keyword evidence="2" id="KW-0677">Repeat</keyword>
<dbReference type="Proteomes" id="UP000248975">
    <property type="component" value="Unassembled WGS sequence"/>
</dbReference>
<feature type="domain" description="EF-hand" evidence="4">
    <location>
        <begin position="45"/>
        <end position="80"/>
    </location>
</feature>
<feature type="domain" description="EF-hand" evidence="4">
    <location>
        <begin position="86"/>
        <end position="121"/>
    </location>
</feature>
<evidence type="ECO:0000313" key="5">
    <source>
        <dbReference type="EMBL" id="PZQ95948.1"/>
    </source>
</evidence>
<dbReference type="InterPro" id="IPR002048">
    <property type="entry name" value="EF_hand_dom"/>
</dbReference>
<dbReference type="SMART" id="SM00054">
    <property type="entry name" value="EFh"/>
    <property type="match status" value="3"/>
</dbReference>
<gene>
    <name evidence="5" type="ORF">DI533_18170</name>
</gene>
<evidence type="ECO:0000313" key="6">
    <source>
        <dbReference type="Proteomes" id="UP000248975"/>
    </source>
</evidence>
<feature type="signal peptide" evidence="3">
    <location>
        <begin position="1"/>
        <end position="20"/>
    </location>
</feature>
<evidence type="ECO:0000256" key="3">
    <source>
        <dbReference type="SAM" id="SignalP"/>
    </source>
</evidence>
<dbReference type="PANTHER" id="PTHR10827:SF98">
    <property type="entry name" value="45 KDA CALCIUM-BINDING PROTEIN"/>
    <property type="match status" value="1"/>
</dbReference>
<protein>
    <recommendedName>
        <fullName evidence="4">EF-hand domain-containing protein</fullName>
    </recommendedName>
</protein>
<evidence type="ECO:0000256" key="2">
    <source>
        <dbReference type="ARBA" id="ARBA00022737"/>
    </source>
</evidence>
<comment type="caution">
    <text evidence="5">The sequence shown here is derived from an EMBL/GenBank/DDBJ whole genome shotgun (WGS) entry which is preliminary data.</text>
</comment>
<accession>A0A2W5RZ91</accession>